<dbReference type="AlphaFoldDB" id="A0A368W8U7"/>
<dbReference type="GO" id="GO:0004519">
    <property type="term" value="F:endonuclease activity"/>
    <property type="evidence" value="ECO:0007669"/>
    <property type="project" value="UniProtKB-KW"/>
</dbReference>
<dbReference type="Pfam" id="PF13358">
    <property type="entry name" value="DDE_3"/>
    <property type="match status" value="1"/>
</dbReference>
<evidence type="ECO:0000313" key="3">
    <source>
        <dbReference type="Proteomes" id="UP000252415"/>
    </source>
</evidence>
<evidence type="ECO:0000259" key="1">
    <source>
        <dbReference type="Pfam" id="PF13358"/>
    </source>
</evidence>
<organism evidence="2 3">
    <name type="scientific">Paenibacillus prosopidis</name>
    <dbReference type="NCBI Taxonomy" id="630520"/>
    <lineage>
        <taxon>Bacteria</taxon>
        <taxon>Bacillati</taxon>
        <taxon>Bacillota</taxon>
        <taxon>Bacilli</taxon>
        <taxon>Bacillales</taxon>
        <taxon>Paenibacillaceae</taxon>
        <taxon>Paenibacillus</taxon>
    </lineage>
</organism>
<dbReference type="InterPro" id="IPR038717">
    <property type="entry name" value="Tc1-like_DDE_dom"/>
</dbReference>
<accession>A0A368W8U7</accession>
<dbReference type="Proteomes" id="UP000252415">
    <property type="component" value="Unassembled WGS sequence"/>
</dbReference>
<keyword evidence="2" id="KW-0255">Endonuclease</keyword>
<name>A0A368W8U7_9BACL</name>
<comment type="caution">
    <text evidence="2">The sequence shown here is derived from an EMBL/GenBank/DDBJ whole genome shotgun (WGS) entry which is preliminary data.</text>
</comment>
<protein>
    <submittedName>
        <fullName evidence="2">DDE superfamily endonuclease</fullName>
    </submittedName>
</protein>
<proteinExistence type="predicted"/>
<gene>
    <name evidence="2" type="ORF">DFP97_10243</name>
</gene>
<reference evidence="2 3" key="1">
    <citation type="submission" date="2018-07" db="EMBL/GenBank/DDBJ databases">
        <title>Genomic Encyclopedia of Type Strains, Phase III (KMG-III): the genomes of soil and plant-associated and newly described type strains.</title>
        <authorList>
            <person name="Whitman W."/>
        </authorList>
    </citation>
    <scope>NUCLEOTIDE SEQUENCE [LARGE SCALE GENOMIC DNA]</scope>
    <source>
        <strain evidence="2 3">CECT 7506</strain>
    </source>
</reference>
<sequence>MNACPEDPEAFTEQTRTVCRLYRYTPILHALGVHVVCTDEMTDIQALERLFPTLPMKPGLVERREFEYICHGTQSLIANFEVATGHVIASTIGPTRTKADFAAHLEQMLDRDPEGEWIIVTDQLNTHKSEAVVRVVVKYCGLDEEALGEKGKSGVLASMESRAAFLTDVSHRIWFVYTPKHCSWINQVEIWFSILVRRLLLRGNFTSVDDLKQQILNFIEYFNKTMAKPFKWTYAGKVLLV</sequence>
<feature type="domain" description="Tc1-like transposase DDE" evidence="1">
    <location>
        <begin position="35"/>
        <end position="212"/>
    </location>
</feature>
<dbReference type="EMBL" id="QPJD01000002">
    <property type="protein sequence ID" value="RCW50851.1"/>
    <property type="molecule type" value="Genomic_DNA"/>
</dbReference>
<keyword evidence="2" id="KW-0540">Nuclease</keyword>
<keyword evidence="2" id="KW-0378">Hydrolase</keyword>
<evidence type="ECO:0000313" key="2">
    <source>
        <dbReference type="EMBL" id="RCW50851.1"/>
    </source>
</evidence>
<keyword evidence="3" id="KW-1185">Reference proteome</keyword>